<dbReference type="InParanoid" id="A0A409YDC1"/>
<gene>
    <name evidence="3" type="ORF">CVT24_000587</name>
</gene>
<organism evidence="3 4">
    <name type="scientific">Panaeolus cyanescens</name>
    <dbReference type="NCBI Taxonomy" id="181874"/>
    <lineage>
        <taxon>Eukaryota</taxon>
        <taxon>Fungi</taxon>
        <taxon>Dikarya</taxon>
        <taxon>Basidiomycota</taxon>
        <taxon>Agaricomycotina</taxon>
        <taxon>Agaricomycetes</taxon>
        <taxon>Agaricomycetidae</taxon>
        <taxon>Agaricales</taxon>
        <taxon>Agaricineae</taxon>
        <taxon>Galeropsidaceae</taxon>
        <taxon>Panaeolus</taxon>
    </lineage>
</organism>
<feature type="compositionally biased region" description="Polar residues" evidence="1">
    <location>
        <begin position="105"/>
        <end position="125"/>
    </location>
</feature>
<proteinExistence type="predicted"/>
<keyword evidence="2" id="KW-0732">Signal</keyword>
<sequence>MRILPNFLSLALLSCTLNLALAHPIVDSSLTPRANVTQVIPAPGSTDLTNGSATTIDNEKDILDPNALDNMSIADSFLLDFLLDELESAIDEALVQLDDAHNGTLTNGGANSDSHTSGTGTEPTSPNLPPAPRSNNLLVRSLHDSHITRDLTDPNASHPDHINDRDKGKKGIIRKGKDRIGRINKKLGKFQQVRLKLPKEGEVEPAICQIFKPPLKLLSIFPPVFYVAQIVVIITLNHL</sequence>
<evidence type="ECO:0000313" key="3">
    <source>
        <dbReference type="EMBL" id="PPR01006.1"/>
    </source>
</evidence>
<feature type="compositionally biased region" description="Basic and acidic residues" evidence="1">
    <location>
        <begin position="148"/>
        <end position="169"/>
    </location>
</feature>
<accession>A0A409YDC1</accession>
<feature type="region of interest" description="Disordered" evidence="1">
    <location>
        <begin position="105"/>
        <end position="136"/>
    </location>
</feature>
<evidence type="ECO:0000313" key="4">
    <source>
        <dbReference type="Proteomes" id="UP000284842"/>
    </source>
</evidence>
<evidence type="ECO:0000256" key="2">
    <source>
        <dbReference type="SAM" id="SignalP"/>
    </source>
</evidence>
<feature type="signal peptide" evidence="2">
    <location>
        <begin position="1"/>
        <end position="22"/>
    </location>
</feature>
<dbReference type="PROSITE" id="PS51257">
    <property type="entry name" value="PROKAR_LIPOPROTEIN"/>
    <property type="match status" value="1"/>
</dbReference>
<dbReference type="AlphaFoldDB" id="A0A409YDC1"/>
<dbReference type="EMBL" id="NHTK01001278">
    <property type="protein sequence ID" value="PPR01006.1"/>
    <property type="molecule type" value="Genomic_DNA"/>
</dbReference>
<name>A0A409YDC1_9AGAR</name>
<protein>
    <submittedName>
        <fullName evidence="3">Uncharacterized protein</fullName>
    </submittedName>
</protein>
<feature type="region of interest" description="Disordered" evidence="1">
    <location>
        <begin position="148"/>
        <end position="170"/>
    </location>
</feature>
<dbReference type="Proteomes" id="UP000284842">
    <property type="component" value="Unassembled WGS sequence"/>
</dbReference>
<reference evidence="3 4" key="1">
    <citation type="journal article" date="2018" name="Evol. Lett.">
        <title>Horizontal gene cluster transfer increased hallucinogenic mushroom diversity.</title>
        <authorList>
            <person name="Reynolds H.T."/>
            <person name="Vijayakumar V."/>
            <person name="Gluck-Thaler E."/>
            <person name="Korotkin H.B."/>
            <person name="Matheny P.B."/>
            <person name="Slot J.C."/>
        </authorList>
    </citation>
    <scope>NUCLEOTIDE SEQUENCE [LARGE SCALE GENOMIC DNA]</scope>
    <source>
        <strain evidence="3 4">2629</strain>
    </source>
</reference>
<comment type="caution">
    <text evidence="3">The sequence shown here is derived from an EMBL/GenBank/DDBJ whole genome shotgun (WGS) entry which is preliminary data.</text>
</comment>
<keyword evidence="4" id="KW-1185">Reference proteome</keyword>
<evidence type="ECO:0000256" key="1">
    <source>
        <dbReference type="SAM" id="MobiDB-lite"/>
    </source>
</evidence>
<feature type="chain" id="PRO_5019099339" evidence="2">
    <location>
        <begin position="23"/>
        <end position="239"/>
    </location>
</feature>